<dbReference type="InterPro" id="IPR001193">
    <property type="entry name" value="MBTPS2"/>
</dbReference>
<comment type="subcellular location">
    <subcellularLocation>
        <location evidence="1">Endomembrane system</location>
        <topology evidence="1">Multi-pass membrane protein</topology>
    </subcellularLocation>
</comment>
<comment type="caution">
    <text evidence="7">The sequence shown here is derived from an EMBL/GenBank/DDBJ whole genome shotgun (WGS) entry which is preliminary data.</text>
</comment>
<dbReference type="AlphaFoldDB" id="A0A8J8C971"/>
<dbReference type="PANTHER" id="PTHR13325">
    <property type="entry name" value="PROTEASE M50 MEMBRANE-BOUND TRANSCRIPTION FACTOR SITE 2 PROTEASE"/>
    <property type="match status" value="1"/>
</dbReference>
<keyword evidence="3 5" id="KW-1133">Transmembrane helix</keyword>
<evidence type="ECO:0000259" key="6">
    <source>
        <dbReference type="Pfam" id="PF02163"/>
    </source>
</evidence>
<dbReference type="InterPro" id="IPR008915">
    <property type="entry name" value="Peptidase_M50"/>
</dbReference>
<dbReference type="GO" id="GO:0031293">
    <property type="term" value="P:membrane protein intracellular domain proteolysis"/>
    <property type="evidence" value="ECO:0007669"/>
    <property type="project" value="TreeGrafter"/>
</dbReference>
<reference evidence="7" key="1">
    <citation type="submission" date="2021-06" db="EMBL/GenBank/DDBJ databases">
        <title>Halomicroarcula sp. F24A a new haloarchaeum isolated from saline soil.</title>
        <authorList>
            <person name="Duran-Viseras A."/>
            <person name="Sanchez-Porro C."/>
            <person name="Ventosa A."/>
        </authorList>
    </citation>
    <scope>NUCLEOTIDE SEQUENCE</scope>
    <source>
        <strain evidence="7">F24A</strain>
    </source>
</reference>
<keyword evidence="2 5" id="KW-0812">Transmembrane</keyword>
<dbReference type="Proteomes" id="UP000783863">
    <property type="component" value="Unassembled WGS sequence"/>
</dbReference>
<keyword evidence="7" id="KW-0378">Hydrolase</keyword>
<evidence type="ECO:0000256" key="5">
    <source>
        <dbReference type="SAM" id="Phobius"/>
    </source>
</evidence>
<protein>
    <submittedName>
        <fullName evidence="7">Site-2 protease family protein</fullName>
    </submittedName>
</protein>
<feature type="transmembrane region" description="Helical" evidence="5">
    <location>
        <begin position="108"/>
        <end position="128"/>
    </location>
</feature>
<proteinExistence type="predicted"/>
<dbReference type="PANTHER" id="PTHR13325:SF3">
    <property type="entry name" value="MEMBRANE-BOUND TRANSCRIPTION FACTOR SITE-2 PROTEASE"/>
    <property type="match status" value="1"/>
</dbReference>
<evidence type="ECO:0000256" key="1">
    <source>
        <dbReference type="ARBA" id="ARBA00004127"/>
    </source>
</evidence>
<evidence type="ECO:0000256" key="3">
    <source>
        <dbReference type="ARBA" id="ARBA00022989"/>
    </source>
</evidence>
<evidence type="ECO:0000256" key="4">
    <source>
        <dbReference type="ARBA" id="ARBA00023136"/>
    </source>
</evidence>
<dbReference type="GO" id="GO:0004222">
    <property type="term" value="F:metalloendopeptidase activity"/>
    <property type="evidence" value="ECO:0007669"/>
    <property type="project" value="InterPro"/>
</dbReference>
<name>A0A8J8C971_9EURY</name>
<keyword evidence="8" id="KW-1185">Reference proteome</keyword>
<dbReference type="GO" id="GO:0005737">
    <property type="term" value="C:cytoplasm"/>
    <property type="evidence" value="ECO:0007669"/>
    <property type="project" value="TreeGrafter"/>
</dbReference>
<evidence type="ECO:0000313" key="7">
    <source>
        <dbReference type="EMBL" id="MBX0305306.1"/>
    </source>
</evidence>
<evidence type="ECO:0000313" key="8">
    <source>
        <dbReference type="Proteomes" id="UP000783863"/>
    </source>
</evidence>
<dbReference type="RefSeq" id="WP_220589544.1">
    <property type="nucleotide sequence ID" value="NZ_RKLQ01000003.1"/>
</dbReference>
<dbReference type="EMBL" id="RKLQ01000003">
    <property type="protein sequence ID" value="MBX0305306.1"/>
    <property type="molecule type" value="Genomic_DNA"/>
</dbReference>
<feature type="transmembrane region" description="Helical" evidence="5">
    <location>
        <begin position="288"/>
        <end position="309"/>
    </location>
</feature>
<organism evidence="7 8">
    <name type="scientific">Haloarcula salinisoli</name>
    <dbReference type="NCBI Taxonomy" id="2487746"/>
    <lineage>
        <taxon>Archaea</taxon>
        <taxon>Methanobacteriati</taxon>
        <taxon>Methanobacteriota</taxon>
        <taxon>Stenosarchaea group</taxon>
        <taxon>Halobacteria</taxon>
        <taxon>Halobacteriales</taxon>
        <taxon>Haloarculaceae</taxon>
        <taxon>Haloarcula</taxon>
    </lineage>
</organism>
<dbReference type="Pfam" id="PF02163">
    <property type="entry name" value="Peptidase_M50"/>
    <property type="match status" value="1"/>
</dbReference>
<gene>
    <name evidence="7" type="ORF">EGD98_16720</name>
</gene>
<feature type="domain" description="Peptidase M50" evidence="6">
    <location>
        <begin position="118"/>
        <end position="276"/>
    </location>
</feature>
<feature type="transmembrane region" description="Helical" evidence="5">
    <location>
        <begin position="179"/>
        <end position="204"/>
    </location>
</feature>
<dbReference type="GO" id="GO:0016020">
    <property type="term" value="C:membrane"/>
    <property type="evidence" value="ECO:0007669"/>
    <property type="project" value="InterPro"/>
</dbReference>
<evidence type="ECO:0000256" key="2">
    <source>
        <dbReference type="ARBA" id="ARBA00022692"/>
    </source>
</evidence>
<keyword evidence="7" id="KW-0645">Protease</keyword>
<accession>A0A8J8C971</accession>
<feature type="transmembrane region" description="Helical" evidence="5">
    <location>
        <begin position="63"/>
        <end position="88"/>
    </location>
</feature>
<keyword evidence="4 5" id="KW-0472">Membrane</keyword>
<sequence>MTGLAGPIRGLRDRVEAVEDRINARLPPSLKIGLGVLYWFSTRTSTRFDAFADRPAVRRWSDLAIATLFVLQVGTLVLVTVAAGNALGREPTALNDPVNTIAIPGVNEFMPLASTPYIVLGLVVATVVHEGGHALACRAEGVSVEEWGVALLGGVVPLAGYVLPDDTLDEADARTRMRVFALGVLHNLVVTVLAGAVLVSSLTATPTEAFLTYFGWAATGGQAPTAAAVAALGPLTNACFWLVLLNANVGLLNALPIGPLDGGRVLAESIDAADDRLDDAVPAWLKRVAVYGTSGFVVGLLAVAILGPYL</sequence>
<dbReference type="GO" id="GO:0012505">
    <property type="term" value="C:endomembrane system"/>
    <property type="evidence" value="ECO:0007669"/>
    <property type="project" value="UniProtKB-SubCell"/>
</dbReference>